<comment type="similarity">
    <text evidence="1">Belongs to the hemerythrin family.</text>
</comment>
<dbReference type="PANTHER" id="PTHR37164">
    <property type="entry name" value="BACTERIOHEMERYTHRIN"/>
    <property type="match status" value="1"/>
</dbReference>
<dbReference type="CDD" id="cd12107">
    <property type="entry name" value="Hemerythrin"/>
    <property type="match status" value="1"/>
</dbReference>
<keyword evidence="3" id="KW-0408">Iron</keyword>
<protein>
    <submittedName>
        <fullName evidence="5">Bacteriohemerythrin</fullName>
    </submittedName>
</protein>
<dbReference type="InterPro" id="IPR050669">
    <property type="entry name" value="Hemerythrin"/>
</dbReference>
<gene>
    <name evidence="5" type="ORF">ACFOEK_00525</name>
</gene>
<evidence type="ECO:0000313" key="6">
    <source>
        <dbReference type="Proteomes" id="UP001595476"/>
    </source>
</evidence>
<dbReference type="Pfam" id="PF01814">
    <property type="entry name" value="Hemerythrin"/>
    <property type="match status" value="1"/>
</dbReference>
<keyword evidence="6" id="KW-1185">Reference proteome</keyword>
<dbReference type="PANTHER" id="PTHR37164:SF1">
    <property type="entry name" value="BACTERIOHEMERYTHRIN"/>
    <property type="match status" value="1"/>
</dbReference>
<dbReference type="InterPro" id="IPR035938">
    <property type="entry name" value="Hemerythrin-like_sf"/>
</dbReference>
<organism evidence="5 6">
    <name type="scientific">Litoribrevibacter euphylliae</name>
    <dbReference type="NCBI Taxonomy" id="1834034"/>
    <lineage>
        <taxon>Bacteria</taxon>
        <taxon>Pseudomonadati</taxon>
        <taxon>Pseudomonadota</taxon>
        <taxon>Gammaproteobacteria</taxon>
        <taxon>Oceanospirillales</taxon>
        <taxon>Oceanospirillaceae</taxon>
        <taxon>Litoribrevibacter</taxon>
    </lineage>
</organism>
<dbReference type="NCBIfam" id="TIGR02481">
    <property type="entry name" value="hemeryth_dom"/>
    <property type="match status" value="1"/>
</dbReference>
<reference evidence="6" key="1">
    <citation type="journal article" date="2019" name="Int. J. Syst. Evol. Microbiol.">
        <title>The Global Catalogue of Microorganisms (GCM) 10K type strain sequencing project: providing services to taxonomists for standard genome sequencing and annotation.</title>
        <authorList>
            <consortium name="The Broad Institute Genomics Platform"/>
            <consortium name="The Broad Institute Genome Sequencing Center for Infectious Disease"/>
            <person name="Wu L."/>
            <person name="Ma J."/>
        </authorList>
    </citation>
    <scope>NUCLEOTIDE SEQUENCE [LARGE SCALE GENOMIC DNA]</scope>
    <source>
        <strain evidence="6">KCTC 52438</strain>
    </source>
</reference>
<dbReference type="RefSeq" id="WP_386714553.1">
    <property type="nucleotide sequence ID" value="NZ_JBHRSZ010000001.1"/>
</dbReference>
<feature type="domain" description="Hemerythrin-like" evidence="4">
    <location>
        <begin position="13"/>
        <end position="129"/>
    </location>
</feature>
<dbReference type="EMBL" id="JBHRSZ010000001">
    <property type="protein sequence ID" value="MFC3149503.1"/>
    <property type="molecule type" value="Genomic_DNA"/>
</dbReference>
<sequence length="207" mass="24246">MSLFRWKPEYAVGIKIIDDQHQILVGLINKLHDAIETHFQDTSLESILEELFDYTRYHFTTEETLMEKYGYEPNKLSKHKKQHQLFIAELNSSQTDIDNLTREDAALIQEFLVNWLKNHILKIDTQLAEFLLNHETVHDHQPDSEFKNTATTLANRHKIESQAKRRVQELSSRIKPLKASNVTDQELQDLNLLVEELADLLDKLDSQ</sequence>
<proteinExistence type="inferred from homology"/>
<evidence type="ECO:0000256" key="2">
    <source>
        <dbReference type="ARBA" id="ARBA00022723"/>
    </source>
</evidence>
<dbReference type="NCBIfam" id="NF033749">
    <property type="entry name" value="bact_hemeryth"/>
    <property type="match status" value="1"/>
</dbReference>
<evidence type="ECO:0000256" key="3">
    <source>
        <dbReference type="ARBA" id="ARBA00023004"/>
    </source>
</evidence>
<dbReference type="InterPro" id="IPR012827">
    <property type="entry name" value="Hemerythrin_metal-bd"/>
</dbReference>
<dbReference type="SUPFAM" id="SSF47188">
    <property type="entry name" value="Hemerythrin-like"/>
    <property type="match status" value="1"/>
</dbReference>
<comment type="caution">
    <text evidence="5">The sequence shown here is derived from an EMBL/GenBank/DDBJ whole genome shotgun (WGS) entry which is preliminary data.</text>
</comment>
<evidence type="ECO:0000256" key="1">
    <source>
        <dbReference type="ARBA" id="ARBA00010587"/>
    </source>
</evidence>
<keyword evidence="2" id="KW-0479">Metal-binding</keyword>
<dbReference type="InterPro" id="IPR012312">
    <property type="entry name" value="Hemerythrin-like"/>
</dbReference>
<accession>A0ABV7H9U2</accession>
<evidence type="ECO:0000313" key="5">
    <source>
        <dbReference type="EMBL" id="MFC3149503.1"/>
    </source>
</evidence>
<dbReference type="Proteomes" id="UP001595476">
    <property type="component" value="Unassembled WGS sequence"/>
</dbReference>
<name>A0ABV7H9U2_9GAMM</name>
<evidence type="ECO:0000259" key="4">
    <source>
        <dbReference type="Pfam" id="PF01814"/>
    </source>
</evidence>
<dbReference type="Gene3D" id="1.20.120.50">
    <property type="entry name" value="Hemerythrin-like"/>
    <property type="match status" value="1"/>
</dbReference>